<dbReference type="OrthoDB" id="2154311at2759"/>
<keyword evidence="6" id="KW-0949">S-adenosyl-L-methionine</keyword>
<dbReference type="Proteomes" id="UP000775547">
    <property type="component" value="Unassembled WGS sequence"/>
</dbReference>
<dbReference type="AlphaFoldDB" id="A0A9P7KE91"/>
<evidence type="ECO:0000256" key="6">
    <source>
        <dbReference type="ARBA" id="ARBA00022691"/>
    </source>
</evidence>
<dbReference type="PANTHER" id="PTHR21404:SF3">
    <property type="entry name" value="SMALL RNA 2'-O-METHYLTRANSFERASE"/>
    <property type="match status" value="1"/>
</dbReference>
<keyword evidence="15" id="KW-1185">Reference proteome</keyword>
<evidence type="ECO:0000256" key="4">
    <source>
        <dbReference type="ARBA" id="ARBA00022603"/>
    </source>
</evidence>
<comment type="similarity">
    <text evidence="2">Belongs to the methyltransferase superfamily. HEN1 family.</text>
</comment>
<dbReference type="GO" id="GO:0003723">
    <property type="term" value="F:RNA binding"/>
    <property type="evidence" value="ECO:0007669"/>
    <property type="project" value="UniProtKB-KW"/>
</dbReference>
<evidence type="ECO:0000256" key="3">
    <source>
        <dbReference type="ARBA" id="ARBA00021330"/>
    </source>
</evidence>
<sequence>MSSLAKATMLESIQDDCAEELKVTFHPPLFLQRRIWALDILRAENVTKLLDIGCGEGQLLSVLCQPAPWLAPPPRHILPAPTEAPNTSGLIPSSPAYNDEIPNIHTTHIMGLDICASDLEFAVQGCAPPQADVNLNEGSDMYASYFTNVDLRWEDLEAKLWKGGLEAINEEFVNVECIVSTEVIEHLPPHIFPAFAPMLLGVYHPRLFLVTTPPYTFNARFTAPDAPPTARRGYPDPTKRTDRVFRHSDHKFEWTADEFKDWCDSAAREWGYDVQVSTVGRASEVDEWGRDAELGGATSVAVFTRRDFEGREEKGRATLQVLELRTEPHELLANHKHTAHEDSEKPKPLAEIGLHVKAKMEDLREGFMRVEDLWFERDIAVMCGGWIEMLVRAVEDCEFLDLKRDGKEMKGKRANWVVELVGGITEPKNLWPAERGTDHIPFHWIPGDEQPESSEDDWGGSTDMEGDVSWNDSEGEDDMEGPADSIGWSHAGWGTGPEWEEVKATGHTGWAEESQGDISDAPTTGDISTGGWDGDESDDTT</sequence>
<dbReference type="SUPFAM" id="SSF53335">
    <property type="entry name" value="S-adenosyl-L-methionine-dependent methyltransferases"/>
    <property type="match status" value="1"/>
</dbReference>
<feature type="region of interest" description="Disordered" evidence="13">
    <location>
        <begin position="446"/>
        <end position="541"/>
    </location>
</feature>
<dbReference type="EC" id="2.1.1.386" evidence="11"/>
<evidence type="ECO:0000256" key="5">
    <source>
        <dbReference type="ARBA" id="ARBA00022679"/>
    </source>
</evidence>
<evidence type="ECO:0000256" key="8">
    <source>
        <dbReference type="ARBA" id="ARBA00022842"/>
    </source>
</evidence>
<evidence type="ECO:0000256" key="10">
    <source>
        <dbReference type="ARBA" id="ARBA00023158"/>
    </source>
</evidence>
<keyword evidence="10" id="KW-0943">RNA-mediated gene silencing</keyword>
<evidence type="ECO:0000313" key="14">
    <source>
        <dbReference type="EMBL" id="KAG5647338.1"/>
    </source>
</evidence>
<dbReference type="GO" id="GO:0030422">
    <property type="term" value="P:siRNA processing"/>
    <property type="evidence" value="ECO:0007669"/>
    <property type="project" value="TreeGrafter"/>
</dbReference>
<dbReference type="GO" id="GO:0001510">
    <property type="term" value="P:RNA methylation"/>
    <property type="evidence" value="ECO:0007669"/>
    <property type="project" value="InterPro"/>
</dbReference>
<evidence type="ECO:0000256" key="11">
    <source>
        <dbReference type="ARBA" id="ARBA00035025"/>
    </source>
</evidence>
<evidence type="ECO:0000256" key="9">
    <source>
        <dbReference type="ARBA" id="ARBA00022884"/>
    </source>
</evidence>
<keyword evidence="4" id="KW-0489">Methyltransferase</keyword>
<dbReference type="GO" id="GO:0005634">
    <property type="term" value="C:nucleus"/>
    <property type="evidence" value="ECO:0007669"/>
    <property type="project" value="TreeGrafter"/>
</dbReference>
<comment type="caution">
    <text evidence="14">The sequence shown here is derived from an EMBL/GenBank/DDBJ whole genome shotgun (WGS) entry which is preliminary data.</text>
</comment>
<reference evidence="14" key="2">
    <citation type="submission" date="2021-10" db="EMBL/GenBank/DDBJ databases">
        <title>Phylogenomics reveals ancestral predisposition of the termite-cultivated fungus Termitomyces towards a domesticated lifestyle.</title>
        <authorList>
            <person name="Auxier B."/>
            <person name="Grum-Grzhimaylo A."/>
            <person name="Cardenas M.E."/>
            <person name="Lodge J.D."/>
            <person name="Laessoe T."/>
            <person name="Pedersen O."/>
            <person name="Smith M.E."/>
            <person name="Kuyper T.W."/>
            <person name="Franco-Molano E.A."/>
            <person name="Baroni T.J."/>
            <person name="Aanen D.K."/>
        </authorList>
    </citation>
    <scope>NUCLEOTIDE SEQUENCE</scope>
    <source>
        <strain evidence="14">AP01</strain>
        <tissue evidence="14">Mycelium</tissue>
    </source>
</reference>
<protein>
    <recommendedName>
        <fullName evidence="3">Small RNA 2'-O-methyltransferase</fullName>
        <ecNumber evidence="11">2.1.1.386</ecNumber>
    </recommendedName>
</protein>
<name>A0A9P7KE91_9AGAR</name>
<evidence type="ECO:0000256" key="2">
    <source>
        <dbReference type="ARBA" id="ARBA00009026"/>
    </source>
</evidence>
<evidence type="ECO:0000313" key="15">
    <source>
        <dbReference type="Proteomes" id="UP000775547"/>
    </source>
</evidence>
<dbReference type="GO" id="GO:0046872">
    <property type="term" value="F:metal ion binding"/>
    <property type="evidence" value="ECO:0007669"/>
    <property type="project" value="UniProtKB-KW"/>
</dbReference>
<keyword evidence="8" id="KW-0460">Magnesium</keyword>
<proteinExistence type="inferred from homology"/>
<dbReference type="PANTHER" id="PTHR21404">
    <property type="entry name" value="HEN1"/>
    <property type="match status" value="1"/>
</dbReference>
<comment type="cofactor">
    <cofactor evidence="1">
        <name>Mg(2+)</name>
        <dbReference type="ChEBI" id="CHEBI:18420"/>
    </cofactor>
</comment>
<accession>A0A9P7KE91</accession>
<organism evidence="14 15">
    <name type="scientific">Asterophora parasitica</name>
    <dbReference type="NCBI Taxonomy" id="117018"/>
    <lineage>
        <taxon>Eukaryota</taxon>
        <taxon>Fungi</taxon>
        <taxon>Dikarya</taxon>
        <taxon>Basidiomycota</taxon>
        <taxon>Agaricomycotina</taxon>
        <taxon>Agaricomycetes</taxon>
        <taxon>Agaricomycetidae</taxon>
        <taxon>Agaricales</taxon>
        <taxon>Tricholomatineae</taxon>
        <taxon>Lyophyllaceae</taxon>
        <taxon>Asterophora</taxon>
    </lineage>
</organism>
<keyword evidence="5" id="KW-0808">Transferase</keyword>
<feature type="compositionally biased region" description="Acidic residues" evidence="13">
    <location>
        <begin position="449"/>
        <end position="458"/>
    </location>
</feature>
<dbReference type="InterPro" id="IPR026610">
    <property type="entry name" value="Hen1"/>
</dbReference>
<dbReference type="InterPro" id="IPR029063">
    <property type="entry name" value="SAM-dependent_MTases_sf"/>
</dbReference>
<dbReference type="Gene3D" id="3.40.50.150">
    <property type="entry name" value="Vaccinia Virus protein VP39"/>
    <property type="match status" value="1"/>
</dbReference>
<keyword evidence="9" id="KW-0694">RNA-binding</keyword>
<dbReference type="EMBL" id="JABCKV010000010">
    <property type="protein sequence ID" value="KAG5647338.1"/>
    <property type="molecule type" value="Genomic_DNA"/>
</dbReference>
<keyword evidence="7" id="KW-0479">Metal-binding</keyword>
<evidence type="ECO:0000256" key="12">
    <source>
        <dbReference type="ARBA" id="ARBA00048418"/>
    </source>
</evidence>
<evidence type="ECO:0000256" key="13">
    <source>
        <dbReference type="SAM" id="MobiDB-lite"/>
    </source>
</evidence>
<evidence type="ECO:0000256" key="1">
    <source>
        <dbReference type="ARBA" id="ARBA00001946"/>
    </source>
</evidence>
<dbReference type="GO" id="GO:0005737">
    <property type="term" value="C:cytoplasm"/>
    <property type="evidence" value="ECO:0007669"/>
    <property type="project" value="TreeGrafter"/>
</dbReference>
<evidence type="ECO:0000256" key="7">
    <source>
        <dbReference type="ARBA" id="ARBA00022723"/>
    </source>
</evidence>
<comment type="catalytic activity">
    <reaction evidence="12">
        <text>small RNA 3'-end nucleotide + S-adenosyl-L-methionine = small RNA 3'-end 2'-O-methylnucleotide + S-adenosyl-L-homocysteine + H(+)</text>
        <dbReference type="Rhea" id="RHEA:37887"/>
        <dbReference type="Rhea" id="RHEA-COMP:10415"/>
        <dbReference type="Rhea" id="RHEA-COMP:10416"/>
        <dbReference type="ChEBI" id="CHEBI:15378"/>
        <dbReference type="ChEBI" id="CHEBI:57856"/>
        <dbReference type="ChEBI" id="CHEBI:59789"/>
        <dbReference type="ChEBI" id="CHEBI:74896"/>
        <dbReference type="ChEBI" id="CHEBI:74898"/>
        <dbReference type="EC" id="2.1.1.386"/>
    </reaction>
</comment>
<dbReference type="GO" id="GO:0090486">
    <property type="term" value="F:small RNA 2'-O-methyltransferase activity"/>
    <property type="evidence" value="ECO:0007669"/>
    <property type="project" value="UniProtKB-EC"/>
</dbReference>
<gene>
    <name evidence="14" type="ORF">DXG03_000406</name>
</gene>
<reference evidence="14" key="1">
    <citation type="submission" date="2020-07" db="EMBL/GenBank/DDBJ databases">
        <authorList>
            <person name="Nieuwenhuis M."/>
            <person name="Van De Peppel L.J.J."/>
        </authorList>
    </citation>
    <scope>NUCLEOTIDE SEQUENCE</scope>
    <source>
        <strain evidence="14">AP01</strain>
        <tissue evidence="14">Mycelium</tissue>
    </source>
</reference>